<dbReference type="PANTHER" id="PTHR34408">
    <property type="entry name" value="FAMILY PROTEIN, PUTATIVE-RELATED"/>
    <property type="match status" value="1"/>
</dbReference>
<feature type="domain" description="SH3b" evidence="2">
    <location>
        <begin position="135"/>
        <end position="203"/>
    </location>
</feature>
<dbReference type="EMBL" id="CP003630">
    <property type="protein sequence ID" value="AFZ21732.1"/>
    <property type="molecule type" value="Genomic_DNA"/>
</dbReference>
<dbReference type="RefSeq" id="WP_015185861.1">
    <property type="nucleotide sequence ID" value="NC_019738.1"/>
</dbReference>
<dbReference type="HOGENOM" id="CLU_082705_1_0_3"/>
<feature type="chain" id="PRO_5003937633" evidence="1">
    <location>
        <begin position="32"/>
        <end position="210"/>
    </location>
</feature>
<evidence type="ECO:0000256" key="1">
    <source>
        <dbReference type="SAM" id="SignalP"/>
    </source>
</evidence>
<dbReference type="SMART" id="SM00287">
    <property type="entry name" value="SH3b"/>
    <property type="match status" value="2"/>
</dbReference>
<dbReference type="PANTHER" id="PTHR34408:SF1">
    <property type="entry name" value="GLYCOSYL HYDROLASE FAMILY 19 DOMAIN-CONTAINING PROTEIN HI_1415"/>
    <property type="match status" value="1"/>
</dbReference>
<dbReference type="STRING" id="1173027.Mic7113_6139"/>
<reference evidence="3 4" key="1">
    <citation type="submission" date="2012-06" db="EMBL/GenBank/DDBJ databases">
        <title>Finished chromosome of genome of Microcoleus sp. PCC 7113.</title>
        <authorList>
            <consortium name="US DOE Joint Genome Institute"/>
            <person name="Gugger M."/>
            <person name="Coursin T."/>
            <person name="Rippka R."/>
            <person name="Tandeau De Marsac N."/>
            <person name="Huntemann M."/>
            <person name="Wei C.-L."/>
            <person name="Han J."/>
            <person name="Detter J.C."/>
            <person name="Han C."/>
            <person name="Tapia R."/>
            <person name="Chen A."/>
            <person name="Kyrpides N."/>
            <person name="Mavromatis K."/>
            <person name="Markowitz V."/>
            <person name="Szeto E."/>
            <person name="Ivanova N."/>
            <person name="Pagani I."/>
            <person name="Pati A."/>
            <person name="Goodwin L."/>
            <person name="Nordberg H.P."/>
            <person name="Cantor M.N."/>
            <person name="Hua S.X."/>
            <person name="Woyke T."/>
            <person name="Kerfeld C.A."/>
        </authorList>
    </citation>
    <scope>NUCLEOTIDE SEQUENCE [LARGE SCALE GENOMIC DNA]</scope>
    <source>
        <strain evidence="3 4">PCC 7113</strain>
    </source>
</reference>
<dbReference type="Proteomes" id="UP000010471">
    <property type="component" value="Chromosome"/>
</dbReference>
<dbReference type="Pfam" id="PF08239">
    <property type="entry name" value="SH3_3"/>
    <property type="match status" value="1"/>
</dbReference>
<dbReference type="KEGG" id="mic:Mic7113_6139"/>
<organism evidence="3 4">
    <name type="scientific">Allocoleopsis franciscana PCC 7113</name>
    <dbReference type="NCBI Taxonomy" id="1173027"/>
    <lineage>
        <taxon>Bacteria</taxon>
        <taxon>Bacillati</taxon>
        <taxon>Cyanobacteriota</taxon>
        <taxon>Cyanophyceae</taxon>
        <taxon>Coleofasciculales</taxon>
        <taxon>Coleofasciculaceae</taxon>
        <taxon>Allocoleopsis</taxon>
        <taxon>Allocoleopsis franciscana</taxon>
    </lineage>
</organism>
<protein>
    <submittedName>
        <fullName evidence="3">SH3 domain-containing protein</fullName>
    </submittedName>
</protein>
<sequence>MKKMSRWGKLIAFLALILLGLNIVGSLEAQAATVPDMTLASSLQETTTTSSLSSGNIQLAQLVGQCRAATRTIDIFTEPSVGNSSDIIKTLEPNQQVTLAGEGSAGWIQVSSPASGYVIARYLKSCGTNPPPTTSTCRRVTASSGLVIRSQPTSSSSQVGSVLVGTTVKVTGASSVDSTGRTWVEISTPRSGWVSSGFPSGNLSASFSCI</sequence>
<evidence type="ECO:0000313" key="4">
    <source>
        <dbReference type="Proteomes" id="UP000010471"/>
    </source>
</evidence>
<evidence type="ECO:0000259" key="2">
    <source>
        <dbReference type="PROSITE" id="PS51781"/>
    </source>
</evidence>
<proteinExistence type="predicted"/>
<dbReference type="PATRIC" id="fig|1173027.3.peg.6794"/>
<keyword evidence="4" id="KW-1185">Reference proteome</keyword>
<feature type="signal peptide" evidence="1">
    <location>
        <begin position="1"/>
        <end position="31"/>
    </location>
</feature>
<dbReference type="OrthoDB" id="463619at2"/>
<dbReference type="InterPro" id="IPR003646">
    <property type="entry name" value="SH3-like_bac-type"/>
</dbReference>
<dbReference type="Gene3D" id="2.30.30.40">
    <property type="entry name" value="SH3 Domains"/>
    <property type="match status" value="2"/>
</dbReference>
<name>K9WQA6_9CYAN</name>
<dbReference type="InterPro" id="IPR052354">
    <property type="entry name" value="Cell_Wall_Dynamics_Protein"/>
</dbReference>
<accession>K9WQA6</accession>
<dbReference type="PROSITE" id="PS51781">
    <property type="entry name" value="SH3B"/>
    <property type="match status" value="1"/>
</dbReference>
<dbReference type="AlphaFoldDB" id="K9WQA6"/>
<keyword evidence="1" id="KW-0732">Signal</keyword>
<evidence type="ECO:0000313" key="3">
    <source>
        <dbReference type="EMBL" id="AFZ21732.1"/>
    </source>
</evidence>
<gene>
    <name evidence="3" type="ORF">Mic7113_6139</name>
</gene>
<dbReference type="eggNOG" id="COG3103">
    <property type="taxonomic scope" value="Bacteria"/>
</dbReference>